<dbReference type="AlphaFoldDB" id="A0A1I6GAL6"/>
<name>A0A1I6GAL6_9FLAO</name>
<reference evidence="2 3" key="1">
    <citation type="submission" date="2016-10" db="EMBL/GenBank/DDBJ databases">
        <authorList>
            <person name="de Groot N.N."/>
        </authorList>
    </citation>
    <scope>NUCLEOTIDE SEQUENCE [LARGE SCALE GENOMIC DNA]</scope>
    <source>
        <strain evidence="2 3">DSM 21019</strain>
    </source>
</reference>
<feature type="chain" id="PRO_5011590259" description="Long-chain fatty acid transport protein" evidence="1">
    <location>
        <begin position="20"/>
        <end position="426"/>
    </location>
</feature>
<dbReference type="EMBL" id="FOYQ01000001">
    <property type="protein sequence ID" value="SFR39215.1"/>
    <property type="molecule type" value="Genomic_DNA"/>
</dbReference>
<evidence type="ECO:0000313" key="2">
    <source>
        <dbReference type="EMBL" id="SFR39215.1"/>
    </source>
</evidence>
<evidence type="ECO:0000313" key="3">
    <source>
        <dbReference type="Proteomes" id="UP000199534"/>
    </source>
</evidence>
<dbReference type="Proteomes" id="UP000199534">
    <property type="component" value="Unassembled WGS sequence"/>
</dbReference>
<feature type="signal peptide" evidence="1">
    <location>
        <begin position="1"/>
        <end position="19"/>
    </location>
</feature>
<keyword evidence="1" id="KW-0732">Signal</keyword>
<proteinExistence type="predicted"/>
<dbReference type="SUPFAM" id="SSF56935">
    <property type="entry name" value="Porins"/>
    <property type="match status" value="1"/>
</dbReference>
<sequence length="426" mass="47157">MLQRLFFASLFFVIFTAGAQDGTVSPYSSLGVGDLRQVRTVENQSMGGLGIYTDSIHLHLNNPAALGKLGATVYTAGISHQELRLETFDDAQNSSVSNLNYLAIAFPIKLQRAGVAFGIKPYSSVGYNLEQFSSNAEGGEIVRSFTGTGGINQAFLSLGFAITPELHIGATGNFNFGRVTYRRIQIEEGVVFGTLDERISEINGFDFNYALTYQPQITDKHTLFLSARAATQRNLVSTNEQRIETFVPSNGNTIESINVNLDEEFLRFTEIKVPTTYSLGAGIGEDKHWFVGAEYSLQQFSDFQNVFLQGDNVTFEDASSIAIGGYFIPNFQSLDSYFSRIVYRAGFRLDNTGYIVNDKPLEDFGITFGLGVPLGGDISSLFSNLNLGFELGRRGTTMNSLVRESYFKVNLGLSFNSRWFQKRRIN</sequence>
<dbReference type="RefSeq" id="WP_092981873.1">
    <property type="nucleotide sequence ID" value="NZ_FOYQ01000001.1"/>
</dbReference>
<dbReference type="OrthoDB" id="1491239at2"/>
<accession>A0A1I6GAL6</accession>
<evidence type="ECO:0000256" key="1">
    <source>
        <dbReference type="SAM" id="SignalP"/>
    </source>
</evidence>
<gene>
    <name evidence="2" type="ORF">SAMN04490243_1494</name>
</gene>
<evidence type="ECO:0008006" key="4">
    <source>
        <dbReference type="Google" id="ProtNLM"/>
    </source>
</evidence>
<protein>
    <recommendedName>
        <fullName evidence="4">Long-chain fatty acid transport protein</fullName>
    </recommendedName>
</protein>
<dbReference type="STRING" id="400055.SAMN04490243_1494"/>
<organism evidence="2 3">
    <name type="scientific">Robiginitalea myxolifaciens</name>
    <dbReference type="NCBI Taxonomy" id="400055"/>
    <lineage>
        <taxon>Bacteria</taxon>
        <taxon>Pseudomonadati</taxon>
        <taxon>Bacteroidota</taxon>
        <taxon>Flavobacteriia</taxon>
        <taxon>Flavobacteriales</taxon>
        <taxon>Flavobacteriaceae</taxon>
        <taxon>Robiginitalea</taxon>
    </lineage>
</organism>
<keyword evidence="3" id="KW-1185">Reference proteome</keyword>
<dbReference type="Gene3D" id="2.40.160.60">
    <property type="entry name" value="Outer membrane protein transport protein (OMPP1/FadL/TodX)"/>
    <property type="match status" value="1"/>
</dbReference>